<dbReference type="InterPro" id="IPR018247">
    <property type="entry name" value="EF_Hand_1_Ca_BS"/>
</dbReference>
<proteinExistence type="predicted"/>
<dbReference type="PROSITE" id="PS00018">
    <property type="entry name" value="EF_HAND_1"/>
    <property type="match status" value="1"/>
</dbReference>
<dbReference type="Pfam" id="PF13403">
    <property type="entry name" value="Hint_2"/>
    <property type="match status" value="1"/>
</dbReference>
<evidence type="ECO:0000313" key="2">
    <source>
        <dbReference type="EMBL" id="SEN79266.1"/>
    </source>
</evidence>
<dbReference type="SUPFAM" id="SSF51294">
    <property type="entry name" value="Hedgehog/intein (Hint) domain"/>
    <property type="match status" value="1"/>
</dbReference>
<evidence type="ECO:0000259" key="1">
    <source>
        <dbReference type="Pfam" id="PF13403"/>
    </source>
</evidence>
<dbReference type="Proteomes" id="UP000199372">
    <property type="component" value="Unassembled WGS sequence"/>
</dbReference>
<gene>
    <name evidence="2" type="ORF">SAMN04488011_106190</name>
</gene>
<organism evidence="2 3">
    <name type="scientific">Palleronia pelagia</name>
    <dbReference type="NCBI Taxonomy" id="387096"/>
    <lineage>
        <taxon>Bacteria</taxon>
        <taxon>Pseudomonadati</taxon>
        <taxon>Pseudomonadota</taxon>
        <taxon>Alphaproteobacteria</taxon>
        <taxon>Rhodobacterales</taxon>
        <taxon>Roseobacteraceae</taxon>
        <taxon>Palleronia</taxon>
    </lineage>
</organism>
<accession>A0A1H8JG38</accession>
<reference evidence="3" key="1">
    <citation type="submission" date="2016-10" db="EMBL/GenBank/DDBJ databases">
        <authorList>
            <person name="Varghese N."/>
            <person name="Submissions S."/>
        </authorList>
    </citation>
    <scope>NUCLEOTIDE SEQUENCE [LARGE SCALE GENOMIC DNA]</scope>
    <source>
        <strain evidence="3">DSM 26893</strain>
    </source>
</reference>
<dbReference type="Gene3D" id="2.170.16.10">
    <property type="entry name" value="Hedgehog/Intein (Hint) domain"/>
    <property type="match status" value="1"/>
</dbReference>
<keyword evidence="3" id="KW-1185">Reference proteome</keyword>
<dbReference type="InterPro" id="IPR036844">
    <property type="entry name" value="Hint_dom_sf"/>
</dbReference>
<dbReference type="AlphaFoldDB" id="A0A1H8JG38"/>
<dbReference type="RefSeq" id="WP_091846042.1">
    <property type="nucleotide sequence ID" value="NZ_FOCM01000006.1"/>
</dbReference>
<name>A0A1H8JG38_9RHOB</name>
<feature type="domain" description="Hedgehog/Intein (Hint)" evidence="1">
    <location>
        <begin position="166"/>
        <end position="306"/>
    </location>
</feature>
<dbReference type="OrthoDB" id="6305173at2"/>
<dbReference type="InterPro" id="IPR028992">
    <property type="entry name" value="Hedgehog/Intein_dom"/>
</dbReference>
<dbReference type="EMBL" id="FOCM01000006">
    <property type="protein sequence ID" value="SEN79266.1"/>
    <property type="molecule type" value="Genomic_DNA"/>
</dbReference>
<protein>
    <submittedName>
        <fullName evidence="2">Hint domain-containing protein</fullName>
    </submittedName>
</protein>
<sequence length="362" mass="38790">MPDTIVEAFYLGVRADLDPTESNSRTENAADLVGTTFGSSAAPLVDNNLVSLTMVDSNSNGQISDNDLGNSPAGEGLRYDGVLQTLDSTTAYNITITYTNGSTAQTYIGLVQDVSGRMFFVPDVAGSAGNDPLNDAPIRSIHIDSVLQDTFSGLNTAAEPDAFVACFAAGSRLLTPQGAVPVEYLRAGDLVLTRDHGARPVRWVRRSHHSAQGARRPIRIRAGALGEDCPERDLLVSRQHRILVRSQLVMSATGRAEVLVPAIRLAGLPGVAVEKGMTSVCYFHILFDRHEIVVAEGCETESFLIGPVAAASIGRRLPVTTPMEPARPIPSGRVCRKLIGQHRRSGDPLWVPDPEQDQARSA</sequence>
<evidence type="ECO:0000313" key="3">
    <source>
        <dbReference type="Proteomes" id="UP000199372"/>
    </source>
</evidence>